<dbReference type="GO" id="GO:0033013">
    <property type="term" value="P:tetrapyrrole metabolic process"/>
    <property type="evidence" value="ECO:0007669"/>
    <property type="project" value="UniProtKB-ARBA"/>
</dbReference>
<dbReference type="Gene3D" id="1.20.1260.100">
    <property type="entry name" value="TspO/MBR protein"/>
    <property type="match status" value="1"/>
</dbReference>
<dbReference type="Pfam" id="PF03073">
    <property type="entry name" value="TspO_MBR"/>
    <property type="match status" value="1"/>
</dbReference>
<name>A0A5J4YL61_PORPP</name>
<dbReference type="Proteomes" id="UP000324585">
    <property type="component" value="Unassembled WGS sequence"/>
</dbReference>
<evidence type="ECO:0000256" key="3">
    <source>
        <dbReference type="ARBA" id="ARBA00022692"/>
    </source>
</evidence>
<dbReference type="PANTHER" id="PTHR10057">
    <property type="entry name" value="PERIPHERAL-TYPE BENZODIAZEPINE RECEPTOR"/>
    <property type="match status" value="1"/>
</dbReference>
<feature type="transmembrane region" description="Helical" evidence="7">
    <location>
        <begin position="238"/>
        <end position="257"/>
    </location>
</feature>
<evidence type="ECO:0000313" key="8">
    <source>
        <dbReference type="EMBL" id="KAA8491373.1"/>
    </source>
</evidence>
<evidence type="ECO:0000256" key="6">
    <source>
        <dbReference type="SAM" id="MobiDB-lite"/>
    </source>
</evidence>
<dbReference type="PANTHER" id="PTHR10057:SF0">
    <property type="entry name" value="TRANSLOCATOR PROTEIN"/>
    <property type="match status" value="1"/>
</dbReference>
<feature type="region of interest" description="Disordered" evidence="6">
    <location>
        <begin position="52"/>
        <end position="86"/>
    </location>
</feature>
<comment type="subcellular location">
    <subcellularLocation>
        <location evidence="1">Membrane</location>
        <topology evidence="1">Multi-pass membrane protein</topology>
    </subcellularLocation>
</comment>
<feature type="transmembrane region" description="Helical" evidence="7">
    <location>
        <begin position="96"/>
        <end position="125"/>
    </location>
</feature>
<dbReference type="EMBL" id="VRMN01000014">
    <property type="protein sequence ID" value="KAA8491373.1"/>
    <property type="molecule type" value="Genomic_DNA"/>
</dbReference>
<feature type="transmembrane region" description="Helical" evidence="7">
    <location>
        <begin position="174"/>
        <end position="192"/>
    </location>
</feature>
<comment type="caution">
    <text evidence="8">The sequence shown here is derived from an EMBL/GenBank/DDBJ whole genome shotgun (WGS) entry which is preliminary data.</text>
</comment>
<gene>
    <name evidence="8" type="ORF">FVE85_7794</name>
</gene>
<keyword evidence="3 7" id="KW-0812">Transmembrane</keyword>
<reference evidence="9" key="1">
    <citation type="journal article" date="2019" name="Nat. Commun.">
        <title>Expansion of phycobilisome linker gene families in mesophilic red algae.</title>
        <authorList>
            <person name="Lee J."/>
            <person name="Kim D."/>
            <person name="Bhattacharya D."/>
            <person name="Yoon H.S."/>
        </authorList>
    </citation>
    <scope>NUCLEOTIDE SEQUENCE [LARGE SCALE GENOMIC DNA]</scope>
    <source>
        <strain evidence="9">CCMP 1328</strain>
    </source>
</reference>
<proteinExistence type="inferred from homology"/>
<sequence length="305" mass="33608">MKRATGSPVPCVVAFAPARAGFDGTATWRHTASSRHGSTTMLRREGKFAGAVRPRAERTERARGARLHVSPRKDAPTAEFAASSPSQQRRPDYEMIGLYIGACLSQIVCMALALKGMDVALLYVVKHFGLRRNARDVIVYLFFAFLSIRSRIFSPLNSRRPTQTEVKEVRRPRWFPPTVVFPIVWSIIGFVLRPLSALLVVHAADGMLLSAPIVWFCWHLTLGDLWNHVVNVKKDEGTGASLVLAVLASAAWAALQFARVTPNAIAGKILLPLPSFLVFASALQWATWRLNGKPPLYPAEVASQS</sequence>
<evidence type="ECO:0000256" key="2">
    <source>
        <dbReference type="ARBA" id="ARBA00007524"/>
    </source>
</evidence>
<evidence type="ECO:0000256" key="4">
    <source>
        <dbReference type="ARBA" id="ARBA00022989"/>
    </source>
</evidence>
<accession>A0A5J4YL61</accession>
<keyword evidence="4 7" id="KW-1133">Transmembrane helix</keyword>
<evidence type="ECO:0000256" key="5">
    <source>
        <dbReference type="ARBA" id="ARBA00023136"/>
    </source>
</evidence>
<keyword evidence="5 7" id="KW-0472">Membrane</keyword>
<evidence type="ECO:0000313" key="9">
    <source>
        <dbReference type="Proteomes" id="UP000324585"/>
    </source>
</evidence>
<feature type="transmembrane region" description="Helical" evidence="7">
    <location>
        <begin position="137"/>
        <end position="154"/>
    </location>
</feature>
<evidence type="ECO:0000256" key="1">
    <source>
        <dbReference type="ARBA" id="ARBA00004141"/>
    </source>
</evidence>
<dbReference type="InterPro" id="IPR038330">
    <property type="entry name" value="TspO/MBR-related_sf"/>
</dbReference>
<dbReference type="GO" id="GO:0016020">
    <property type="term" value="C:membrane"/>
    <property type="evidence" value="ECO:0007669"/>
    <property type="project" value="UniProtKB-SubCell"/>
</dbReference>
<keyword evidence="9" id="KW-1185">Reference proteome</keyword>
<feature type="transmembrane region" description="Helical" evidence="7">
    <location>
        <begin position="269"/>
        <end position="288"/>
    </location>
</feature>
<comment type="similarity">
    <text evidence="2">Belongs to the TspO/BZRP family.</text>
</comment>
<organism evidence="8 9">
    <name type="scientific">Porphyridium purpureum</name>
    <name type="common">Red alga</name>
    <name type="synonym">Porphyridium cruentum</name>
    <dbReference type="NCBI Taxonomy" id="35688"/>
    <lineage>
        <taxon>Eukaryota</taxon>
        <taxon>Rhodophyta</taxon>
        <taxon>Bangiophyceae</taxon>
        <taxon>Porphyridiales</taxon>
        <taxon>Porphyridiaceae</taxon>
        <taxon>Porphyridium</taxon>
    </lineage>
</organism>
<protein>
    <submittedName>
        <fullName evidence="8">Uncharacterized protein</fullName>
    </submittedName>
</protein>
<dbReference type="AlphaFoldDB" id="A0A5J4YL61"/>
<evidence type="ECO:0000256" key="7">
    <source>
        <dbReference type="SAM" id="Phobius"/>
    </source>
</evidence>
<dbReference type="InterPro" id="IPR004307">
    <property type="entry name" value="TspO_MBR"/>
</dbReference>
<dbReference type="OrthoDB" id="8841220at2759"/>
<feature type="compositionally biased region" description="Basic and acidic residues" evidence="6">
    <location>
        <begin position="54"/>
        <end position="63"/>
    </location>
</feature>